<evidence type="ECO:0000313" key="1">
    <source>
        <dbReference type="EMBL" id="KRN79227.1"/>
    </source>
</evidence>
<dbReference type="STRING" id="53444.AYR59_06670"/>
<dbReference type="GeneID" id="61250523"/>
<dbReference type="OrthoDB" id="2327674at2"/>
<dbReference type="Pfam" id="PF17528">
    <property type="entry name" value="HdcB"/>
    <property type="match status" value="1"/>
</dbReference>
<comment type="caution">
    <text evidence="1">The sequence shown here is derived from an EMBL/GenBank/DDBJ whole genome shotgun (WGS) entry which is preliminary data.</text>
</comment>
<gene>
    <name evidence="1" type="ORF">IV52_GL000634</name>
</gene>
<keyword evidence="2" id="KW-1185">Reference proteome</keyword>
<organism evidence="1 2">
    <name type="scientific">Fructilactobacillus lindneri DSM 20690 = JCM 11027</name>
    <dbReference type="NCBI Taxonomy" id="1122148"/>
    <lineage>
        <taxon>Bacteria</taxon>
        <taxon>Bacillati</taxon>
        <taxon>Bacillota</taxon>
        <taxon>Bacilli</taxon>
        <taxon>Lactobacillales</taxon>
        <taxon>Lactobacillaceae</taxon>
        <taxon>Fructilactobacillus</taxon>
    </lineage>
</organism>
<dbReference type="AlphaFoldDB" id="A0A0R2JQ26"/>
<accession>A0A0R2JQ26</accession>
<dbReference type="EMBL" id="JQBT01000032">
    <property type="protein sequence ID" value="KRN79227.1"/>
    <property type="molecule type" value="Genomic_DNA"/>
</dbReference>
<proteinExistence type="predicted"/>
<reference evidence="1 2" key="1">
    <citation type="journal article" date="2015" name="Genome Announc.">
        <title>Expanding the biotechnology potential of lactobacilli through comparative genomics of 213 strains and associated genera.</title>
        <authorList>
            <person name="Sun Z."/>
            <person name="Harris H.M."/>
            <person name="McCann A."/>
            <person name="Guo C."/>
            <person name="Argimon S."/>
            <person name="Zhang W."/>
            <person name="Yang X."/>
            <person name="Jeffery I.B."/>
            <person name="Cooney J.C."/>
            <person name="Kagawa T.F."/>
            <person name="Liu W."/>
            <person name="Song Y."/>
            <person name="Salvetti E."/>
            <person name="Wrobel A."/>
            <person name="Rasinkangas P."/>
            <person name="Parkhill J."/>
            <person name="Rea M.C."/>
            <person name="O'Sullivan O."/>
            <person name="Ritari J."/>
            <person name="Douillard F.P."/>
            <person name="Paul Ross R."/>
            <person name="Yang R."/>
            <person name="Briner A.E."/>
            <person name="Felis G.E."/>
            <person name="de Vos W.M."/>
            <person name="Barrangou R."/>
            <person name="Klaenhammer T.R."/>
            <person name="Caufield P.W."/>
            <person name="Cui Y."/>
            <person name="Zhang H."/>
            <person name="O'Toole P.W."/>
        </authorList>
    </citation>
    <scope>NUCLEOTIDE SEQUENCE [LARGE SCALE GENOMIC DNA]</scope>
    <source>
        <strain evidence="1 2">DSM 20690</strain>
    </source>
</reference>
<evidence type="ECO:0008006" key="3">
    <source>
        <dbReference type="Google" id="ProtNLM"/>
    </source>
</evidence>
<dbReference type="InterPro" id="IPR035227">
    <property type="entry name" value="HdcB"/>
</dbReference>
<evidence type="ECO:0000313" key="2">
    <source>
        <dbReference type="Proteomes" id="UP000051565"/>
    </source>
</evidence>
<dbReference type="RefSeq" id="WP_054646477.1">
    <property type="nucleotide sequence ID" value="NZ_FUXS01000001.1"/>
</dbReference>
<dbReference type="GO" id="GO:0006547">
    <property type="term" value="P:L-histidine metabolic process"/>
    <property type="evidence" value="ECO:0007669"/>
    <property type="project" value="InterPro"/>
</dbReference>
<dbReference type="PATRIC" id="fig|1122148.6.peg.654"/>
<name>A0A0R2JQ26_9LACO</name>
<protein>
    <recommendedName>
        <fullName evidence="3">YokE-like PH domain-containing protein</fullName>
    </recommendedName>
</protein>
<dbReference type="Proteomes" id="UP000051565">
    <property type="component" value="Unassembled WGS sequence"/>
</dbReference>
<sequence length="166" mass="19005">MNVKIAVLENQINADFYQTLQLNYGMRKINSLLLGKIKQKEVVLLATKNLLILAQKDNTKTFPLNQVRKLTFIKGTPNGEIQFKFGNHVYKVNQIRIGRVFDFVQTLKPTLPLEANYTNTNRGENNYLSNPDHAVEIDRLRTALQNGKISRYEYDDFNGSISKAGK</sequence>